<dbReference type="GO" id="GO:0003677">
    <property type="term" value="F:DNA binding"/>
    <property type="evidence" value="ECO:0007669"/>
    <property type="project" value="UniProtKB-KW"/>
</dbReference>
<reference evidence="2" key="1">
    <citation type="submission" date="2020-04" db="EMBL/GenBank/DDBJ databases">
        <authorList>
            <person name="Neveu A P."/>
        </authorList>
    </citation>
    <scope>NUCLEOTIDE SEQUENCE</scope>
    <source>
        <tissue evidence="2">Whole embryo</tissue>
    </source>
</reference>
<accession>A0A6F9DKQ9</accession>
<keyword evidence="2" id="KW-0238">DNA-binding</keyword>
<gene>
    <name evidence="2" type="primary">Msantd4</name>
</gene>
<name>A0A6F9DKQ9_9ASCI</name>
<dbReference type="AlphaFoldDB" id="A0A6F9DKQ9"/>
<feature type="domain" description="MADF" evidence="1">
    <location>
        <begin position="16"/>
        <end position="95"/>
    </location>
</feature>
<dbReference type="PANTHER" id="PTHR12243:SF60">
    <property type="entry name" value="SI:CH211-15D5.12-RELATED"/>
    <property type="match status" value="1"/>
</dbReference>
<evidence type="ECO:0000259" key="1">
    <source>
        <dbReference type="PROSITE" id="PS51029"/>
    </source>
</evidence>
<evidence type="ECO:0000313" key="2">
    <source>
        <dbReference type="EMBL" id="CAB3264027.1"/>
    </source>
</evidence>
<sequence>MSTSIKLTSSDLLQEVLIVEVEKYEHLYNPKAMDKDFNSCESSWQEISSTVNLTVPETKRLWYNLRERYMNERGKHSKSDWHLYDVIDFLEPHIKRGQADTNESLTGKGFIMDSDDDDVNTPSTSLAIGRTHYSLKAKTNGITKLKKETRLSSRKQDNETTIFLDFVGKQLDRLPVPERSSCYLEIMQVLNKYTQESAR</sequence>
<dbReference type="PROSITE" id="PS51029">
    <property type="entry name" value="MADF"/>
    <property type="match status" value="1"/>
</dbReference>
<dbReference type="SMART" id="SM00595">
    <property type="entry name" value="MADF"/>
    <property type="match status" value="1"/>
</dbReference>
<protein>
    <submittedName>
        <fullName evidence="2">Myb/SANT-like DNA-binding domain-containing protein 4</fullName>
    </submittedName>
</protein>
<dbReference type="GO" id="GO:0005634">
    <property type="term" value="C:nucleus"/>
    <property type="evidence" value="ECO:0007669"/>
    <property type="project" value="TreeGrafter"/>
</dbReference>
<dbReference type="Pfam" id="PF10545">
    <property type="entry name" value="MADF_DNA_bdg"/>
    <property type="match status" value="1"/>
</dbReference>
<proteinExistence type="evidence at transcript level"/>
<dbReference type="InterPro" id="IPR006578">
    <property type="entry name" value="MADF-dom"/>
</dbReference>
<dbReference type="InterPro" id="IPR039353">
    <property type="entry name" value="TF_Adf1"/>
</dbReference>
<dbReference type="GO" id="GO:0006357">
    <property type="term" value="P:regulation of transcription by RNA polymerase II"/>
    <property type="evidence" value="ECO:0007669"/>
    <property type="project" value="TreeGrafter"/>
</dbReference>
<organism evidence="2">
    <name type="scientific">Phallusia mammillata</name>
    <dbReference type="NCBI Taxonomy" id="59560"/>
    <lineage>
        <taxon>Eukaryota</taxon>
        <taxon>Metazoa</taxon>
        <taxon>Chordata</taxon>
        <taxon>Tunicata</taxon>
        <taxon>Ascidiacea</taxon>
        <taxon>Phlebobranchia</taxon>
        <taxon>Ascidiidae</taxon>
        <taxon>Phallusia</taxon>
    </lineage>
</organism>
<dbReference type="PANTHER" id="PTHR12243">
    <property type="entry name" value="MADF DOMAIN TRANSCRIPTION FACTOR"/>
    <property type="match status" value="1"/>
</dbReference>
<dbReference type="EMBL" id="LR788165">
    <property type="protein sequence ID" value="CAB3264027.1"/>
    <property type="molecule type" value="mRNA"/>
</dbReference>
<dbReference type="GO" id="GO:0005667">
    <property type="term" value="C:transcription regulator complex"/>
    <property type="evidence" value="ECO:0007669"/>
    <property type="project" value="TreeGrafter"/>
</dbReference>